<protein>
    <recommendedName>
        <fullName evidence="7">EEF1A lysine methyltransferase 2</fullName>
        <ecNumber evidence="7">2.1.1.-</ecNumber>
    </recommendedName>
    <alternativeName>
        <fullName evidence="7">Methyltransferase-like protein 10</fullName>
    </alternativeName>
    <alternativeName>
        <fullName evidence="7">Protein-lysine N-methyltransferase METTL10</fullName>
    </alternativeName>
</protein>
<keyword evidence="11" id="KW-1185">Reference proteome</keyword>
<accession>A0AA47MPS4</accession>
<feature type="region of interest" description="Disordered" evidence="8">
    <location>
        <begin position="1"/>
        <end position="28"/>
    </location>
</feature>
<dbReference type="InterPro" id="IPR025714">
    <property type="entry name" value="Methyltranfer_dom"/>
</dbReference>
<proteinExistence type="inferred from homology"/>
<evidence type="ECO:0000256" key="3">
    <source>
        <dbReference type="ARBA" id="ARBA00022679"/>
    </source>
</evidence>
<dbReference type="GO" id="GO:0005634">
    <property type="term" value="C:nucleus"/>
    <property type="evidence" value="ECO:0007669"/>
    <property type="project" value="UniProtKB-SubCell"/>
</dbReference>
<evidence type="ECO:0000256" key="1">
    <source>
        <dbReference type="ARBA" id="ARBA00022490"/>
    </source>
</evidence>
<evidence type="ECO:0000259" key="9">
    <source>
        <dbReference type="Pfam" id="PF13847"/>
    </source>
</evidence>
<comment type="caution">
    <text evidence="10">The sequence shown here is derived from an EMBL/GenBank/DDBJ whole genome shotgun (WGS) entry which is preliminary data.</text>
</comment>
<name>A0AA47MPS4_MERPO</name>
<comment type="catalytic activity">
    <reaction evidence="6">
        <text>L-lysyl-[protein] + 3 S-adenosyl-L-methionine = N(6),N(6),N(6)-trimethyl-L-lysyl-[protein] + 3 S-adenosyl-L-homocysteine + 3 H(+)</text>
        <dbReference type="Rhea" id="RHEA:54192"/>
        <dbReference type="Rhea" id="RHEA-COMP:9752"/>
        <dbReference type="Rhea" id="RHEA-COMP:13826"/>
        <dbReference type="ChEBI" id="CHEBI:15378"/>
        <dbReference type="ChEBI" id="CHEBI:29969"/>
        <dbReference type="ChEBI" id="CHEBI:57856"/>
        <dbReference type="ChEBI" id="CHEBI:59789"/>
        <dbReference type="ChEBI" id="CHEBI:61961"/>
    </reaction>
    <physiologicalReaction direction="left-to-right" evidence="6">
        <dbReference type="Rhea" id="RHEA:54193"/>
    </physiologicalReaction>
</comment>
<dbReference type="GO" id="GO:0005737">
    <property type="term" value="C:cytoplasm"/>
    <property type="evidence" value="ECO:0007669"/>
    <property type="project" value="UniProtKB-SubCell"/>
</dbReference>
<dbReference type="CDD" id="cd02440">
    <property type="entry name" value="AdoMet_MTases"/>
    <property type="match status" value="1"/>
</dbReference>
<keyword evidence="3 7" id="KW-0808">Transferase</keyword>
<dbReference type="GO" id="GO:0032259">
    <property type="term" value="P:methylation"/>
    <property type="evidence" value="ECO:0007669"/>
    <property type="project" value="UniProtKB-KW"/>
</dbReference>
<dbReference type="Gene3D" id="3.40.50.150">
    <property type="entry name" value="Vaccinia Virus protein VP39"/>
    <property type="match status" value="1"/>
</dbReference>
<dbReference type="Proteomes" id="UP001174136">
    <property type="component" value="Unassembled WGS sequence"/>
</dbReference>
<keyword evidence="2 7" id="KW-0489">Methyltransferase</keyword>
<evidence type="ECO:0000256" key="6">
    <source>
        <dbReference type="ARBA" id="ARBA00049497"/>
    </source>
</evidence>
<comment type="subcellular location">
    <subcellularLocation>
        <location evidence="7">Cytoplasm</location>
    </subcellularLocation>
    <subcellularLocation>
        <location evidence="7">Nucleus</location>
    </subcellularLocation>
</comment>
<dbReference type="EMBL" id="JAOPHQ010003172">
    <property type="protein sequence ID" value="KAK0144019.1"/>
    <property type="molecule type" value="Genomic_DNA"/>
</dbReference>
<evidence type="ECO:0000313" key="10">
    <source>
        <dbReference type="EMBL" id="KAK0144019.1"/>
    </source>
</evidence>
<dbReference type="HAMAP" id="MF_03188">
    <property type="entry name" value="Methyltr_EFM4"/>
    <property type="match status" value="1"/>
</dbReference>
<keyword evidence="5 7" id="KW-0539">Nucleus</keyword>
<dbReference type="FunFam" id="3.40.50.150:FF:000172">
    <property type="entry name" value="EEF1A lysine methyltransferase 2"/>
    <property type="match status" value="1"/>
</dbReference>
<keyword evidence="4 7" id="KW-0949">S-adenosyl-L-methionine</keyword>
<dbReference type="EC" id="2.1.1.-" evidence="7"/>
<reference evidence="10" key="1">
    <citation type="journal article" date="2023" name="Front. Mar. Sci.">
        <title>A new Merluccius polli reference genome to investigate the effects of global change in West African waters.</title>
        <authorList>
            <person name="Mateo J.L."/>
            <person name="Blanco-Fernandez C."/>
            <person name="Garcia-Vazquez E."/>
            <person name="Machado-Schiaffino G."/>
        </authorList>
    </citation>
    <scope>NUCLEOTIDE SEQUENCE</scope>
    <source>
        <strain evidence="10">C29</strain>
        <tissue evidence="10">Fin</tissue>
    </source>
</reference>
<organism evidence="10 11">
    <name type="scientific">Merluccius polli</name>
    <name type="common">Benguela hake</name>
    <name type="synonym">Merluccius cadenati</name>
    <dbReference type="NCBI Taxonomy" id="89951"/>
    <lineage>
        <taxon>Eukaryota</taxon>
        <taxon>Metazoa</taxon>
        <taxon>Chordata</taxon>
        <taxon>Craniata</taxon>
        <taxon>Vertebrata</taxon>
        <taxon>Euteleostomi</taxon>
        <taxon>Actinopterygii</taxon>
        <taxon>Neopterygii</taxon>
        <taxon>Teleostei</taxon>
        <taxon>Neoteleostei</taxon>
        <taxon>Acanthomorphata</taxon>
        <taxon>Zeiogadaria</taxon>
        <taxon>Gadariae</taxon>
        <taxon>Gadiformes</taxon>
        <taxon>Gadoidei</taxon>
        <taxon>Merlucciidae</taxon>
        <taxon>Merluccius</taxon>
    </lineage>
</organism>
<dbReference type="InterPro" id="IPR029063">
    <property type="entry name" value="SAM-dependent_MTases_sf"/>
</dbReference>
<evidence type="ECO:0000256" key="4">
    <source>
        <dbReference type="ARBA" id="ARBA00022691"/>
    </source>
</evidence>
<comment type="similarity">
    <text evidence="7">Belongs to the class I-like SAM-binding methyltransferase superfamily. EFM4 family.</text>
</comment>
<dbReference type="PANTHER" id="PTHR12843:SF5">
    <property type="entry name" value="EEF1A LYSINE METHYLTRANSFERASE 2"/>
    <property type="match status" value="1"/>
</dbReference>
<evidence type="ECO:0000313" key="11">
    <source>
        <dbReference type="Proteomes" id="UP001174136"/>
    </source>
</evidence>
<dbReference type="Pfam" id="PF13847">
    <property type="entry name" value="Methyltransf_31"/>
    <property type="match status" value="1"/>
</dbReference>
<evidence type="ECO:0000256" key="5">
    <source>
        <dbReference type="ARBA" id="ARBA00023242"/>
    </source>
</evidence>
<gene>
    <name evidence="10" type="primary">eef1akmt2</name>
    <name evidence="7" type="synonym">EEF1AKMT2</name>
    <name evidence="7" type="synonym">METTL10</name>
    <name evidence="10" type="ORF">N1851_017645</name>
</gene>
<evidence type="ECO:0000256" key="2">
    <source>
        <dbReference type="ARBA" id="ARBA00022603"/>
    </source>
</evidence>
<dbReference type="InterPro" id="IPR026635">
    <property type="entry name" value="Efm4/METTL10"/>
</dbReference>
<dbReference type="AlphaFoldDB" id="A0AA47MPS4"/>
<dbReference type="GO" id="GO:0016279">
    <property type="term" value="F:protein-lysine N-methyltransferase activity"/>
    <property type="evidence" value="ECO:0007669"/>
    <property type="project" value="UniProtKB-UniRule"/>
</dbReference>
<dbReference type="SUPFAM" id="SSF53335">
    <property type="entry name" value="S-adenosyl-L-methionine-dependent methyltransferases"/>
    <property type="match status" value="1"/>
</dbReference>
<comment type="function">
    <text evidence="7">Protein-lysine methyltransferase that selectively catalyzes the trimethylation of EEF1A at 'Lys-318'.</text>
</comment>
<evidence type="ECO:0000256" key="8">
    <source>
        <dbReference type="SAM" id="MobiDB-lite"/>
    </source>
</evidence>
<evidence type="ECO:0000256" key="7">
    <source>
        <dbReference type="HAMAP-Rule" id="MF_03188"/>
    </source>
</evidence>
<feature type="domain" description="Methyltransferase" evidence="9">
    <location>
        <begin position="77"/>
        <end position="215"/>
    </location>
</feature>
<sequence length="255" mass="28014">MADVAEGTHGSTGGKGLPGSEDDFVPSKLGTKQHWDETYQTELEIFRDIGDVGDIWFGEQSMSRVIRWMEKAKIPQNASILDIGTGNGVFLLELAKEGYTNITGIDYSAASVALAKDILQAEDLNNISVKEVDFLSCSTELKDFDVCVDKGTFDAISLNPEHTNEVRTRYVQALSDVLKEGGYFVITSCNWTKEQLLQRFSSGFELVQQLPTPSIQFGGKTGNNECCAIQGIPFPMCTVSWDRLRPPSALAKISL</sequence>
<keyword evidence="1 7" id="KW-0963">Cytoplasm</keyword>
<dbReference type="PANTHER" id="PTHR12843">
    <property type="entry name" value="PROTEIN-LYSINE N-METHYLTRANSFERASE METTL10"/>
    <property type="match status" value="1"/>
</dbReference>